<dbReference type="EMBL" id="JAXCGZ010006116">
    <property type="protein sequence ID" value="KAK7080125.1"/>
    <property type="molecule type" value="Genomic_DNA"/>
</dbReference>
<proteinExistence type="predicted"/>
<feature type="non-terminal residue" evidence="2">
    <location>
        <position position="1"/>
    </location>
</feature>
<feature type="region of interest" description="Disordered" evidence="1">
    <location>
        <begin position="46"/>
        <end position="83"/>
    </location>
</feature>
<accession>A0AAN9AC26</accession>
<reference evidence="2 3" key="1">
    <citation type="submission" date="2023-11" db="EMBL/GenBank/DDBJ databases">
        <title>Halocaridina rubra genome assembly.</title>
        <authorList>
            <person name="Smith C."/>
        </authorList>
    </citation>
    <scope>NUCLEOTIDE SEQUENCE [LARGE SCALE GENOMIC DNA]</scope>
    <source>
        <strain evidence="2">EP-1</strain>
        <tissue evidence="2">Whole</tissue>
    </source>
</reference>
<feature type="compositionally biased region" description="Basic and acidic residues" evidence="1">
    <location>
        <begin position="1"/>
        <end position="10"/>
    </location>
</feature>
<evidence type="ECO:0000313" key="3">
    <source>
        <dbReference type="Proteomes" id="UP001381693"/>
    </source>
</evidence>
<dbReference type="AlphaFoldDB" id="A0AAN9AC26"/>
<name>A0AAN9AC26_HALRR</name>
<sequence>DSNGGRESDRQPFSGYQNPRPEVFRTISNPYARTIDELSHVEVQASGQGNIADAGGNLHSSGAGRNTGGSVVDSGLQGVQQPS</sequence>
<keyword evidence="3" id="KW-1185">Reference proteome</keyword>
<evidence type="ECO:0000313" key="2">
    <source>
        <dbReference type="EMBL" id="KAK7080125.1"/>
    </source>
</evidence>
<organism evidence="2 3">
    <name type="scientific">Halocaridina rubra</name>
    <name type="common">Hawaiian red shrimp</name>
    <dbReference type="NCBI Taxonomy" id="373956"/>
    <lineage>
        <taxon>Eukaryota</taxon>
        <taxon>Metazoa</taxon>
        <taxon>Ecdysozoa</taxon>
        <taxon>Arthropoda</taxon>
        <taxon>Crustacea</taxon>
        <taxon>Multicrustacea</taxon>
        <taxon>Malacostraca</taxon>
        <taxon>Eumalacostraca</taxon>
        <taxon>Eucarida</taxon>
        <taxon>Decapoda</taxon>
        <taxon>Pleocyemata</taxon>
        <taxon>Caridea</taxon>
        <taxon>Atyoidea</taxon>
        <taxon>Atyidae</taxon>
        <taxon>Halocaridina</taxon>
    </lineage>
</organism>
<protein>
    <submittedName>
        <fullName evidence="2">Uncharacterized protein</fullName>
    </submittedName>
</protein>
<comment type="caution">
    <text evidence="2">The sequence shown here is derived from an EMBL/GenBank/DDBJ whole genome shotgun (WGS) entry which is preliminary data.</text>
</comment>
<feature type="region of interest" description="Disordered" evidence="1">
    <location>
        <begin position="1"/>
        <end position="23"/>
    </location>
</feature>
<evidence type="ECO:0000256" key="1">
    <source>
        <dbReference type="SAM" id="MobiDB-lite"/>
    </source>
</evidence>
<gene>
    <name evidence="2" type="ORF">SK128_014184</name>
</gene>
<dbReference type="Proteomes" id="UP001381693">
    <property type="component" value="Unassembled WGS sequence"/>
</dbReference>